<evidence type="ECO:0000256" key="1">
    <source>
        <dbReference type="ARBA" id="ARBA00022553"/>
    </source>
</evidence>
<dbReference type="CDD" id="cd17535">
    <property type="entry name" value="REC_NarL-like"/>
    <property type="match status" value="1"/>
</dbReference>
<dbReference type="InterPro" id="IPR000792">
    <property type="entry name" value="Tscrpt_reg_LuxR_C"/>
</dbReference>
<dbReference type="Pfam" id="PF00072">
    <property type="entry name" value="Response_reg"/>
    <property type="match status" value="1"/>
</dbReference>
<dbReference type="PRINTS" id="PR00038">
    <property type="entry name" value="HTHLUXR"/>
</dbReference>
<keyword evidence="1 3" id="KW-0597">Phosphoprotein</keyword>
<gene>
    <name evidence="6" type="ORF">SAMN04487996_12526</name>
</gene>
<dbReference type="SUPFAM" id="SSF52172">
    <property type="entry name" value="CheY-like"/>
    <property type="match status" value="1"/>
</dbReference>
<dbReference type="STRING" id="659014.SAMN04487996_12526"/>
<evidence type="ECO:0000259" key="4">
    <source>
        <dbReference type="PROSITE" id="PS50043"/>
    </source>
</evidence>
<dbReference type="Gene3D" id="3.40.50.2300">
    <property type="match status" value="1"/>
</dbReference>
<dbReference type="InterPro" id="IPR016032">
    <property type="entry name" value="Sig_transdc_resp-reg_C-effctor"/>
</dbReference>
<dbReference type="OrthoDB" id="9797341at2"/>
<dbReference type="Pfam" id="PF00196">
    <property type="entry name" value="GerE"/>
    <property type="match status" value="1"/>
</dbReference>
<keyword evidence="2 6" id="KW-0238">DNA-binding</keyword>
<evidence type="ECO:0000256" key="2">
    <source>
        <dbReference type="ARBA" id="ARBA00023125"/>
    </source>
</evidence>
<dbReference type="InterPro" id="IPR058245">
    <property type="entry name" value="NreC/VraR/RcsB-like_REC"/>
</dbReference>
<evidence type="ECO:0000313" key="7">
    <source>
        <dbReference type="Proteomes" id="UP000198748"/>
    </source>
</evidence>
<dbReference type="SUPFAM" id="SSF46894">
    <property type="entry name" value="C-terminal effector domain of the bipartite response regulators"/>
    <property type="match status" value="1"/>
</dbReference>
<evidence type="ECO:0000256" key="3">
    <source>
        <dbReference type="PROSITE-ProRule" id="PRU00169"/>
    </source>
</evidence>
<protein>
    <submittedName>
        <fullName evidence="6">DNA-binding response regulator, NarL/FixJ family, contains REC and HTH domains</fullName>
    </submittedName>
</protein>
<keyword evidence="7" id="KW-1185">Reference proteome</keyword>
<dbReference type="InterPro" id="IPR001789">
    <property type="entry name" value="Sig_transdc_resp-reg_receiver"/>
</dbReference>
<dbReference type="GO" id="GO:0006355">
    <property type="term" value="P:regulation of DNA-templated transcription"/>
    <property type="evidence" value="ECO:0007669"/>
    <property type="project" value="InterPro"/>
</dbReference>
<dbReference type="GO" id="GO:0000160">
    <property type="term" value="P:phosphorelay signal transduction system"/>
    <property type="evidence" value="ECO:0007669"/>
    <property type="project" value="InterPro"/>
</dbReference>
<dbReference type="CDD" id="cd06170">
    <property type="entry name" value="LuxR_C_like"/>
    <property type="match status" value="1"/>
</dbReference>
<name>A0A1G7Y2U3_9BACT</name>
<sequence length="209" mass="22851">MIRVLLYDDVAQFRETIGLLLDGTDEFSIVGKFGNCESAASDVALLKPDVVLMDIDMPGASGIDGVRMIRRKNDKVKIIMLTVFDDNRNIYDAIRLGANGYVLKKSSPSAIISAIRDVYEGGAPMNSSIATQVLQMFAGMSPGDENYGLTDKEKAVLKSLVDGNSYKMVAADLNISIDTVRTHIRNIYEKLQVNSKSEAVAKALKNRIV</sequence>
<organism evidence="6 7">
    <name type="scientific">Dyadobacter soli</name>
    <dbReference type="NCBI Taxonomy" id="659014"/>
    <lineage>
        <taxon>Bacteria</taxon>
        <taxon>Pseudomonadati</taxon>
        <taxon>Bacteroidota</taxon>
        <taxon>Cytophagia</taxon>
        <taxon>Cytophagales</taxon>
        <taxon>Spirosomataceae</taxon>
        <taxon>Dyadobacter</taxon>
    </lineage>
</organism>
<dbReference type="InterPro" id="IPR011006">
    <property type="entry name" value="CheY-like_superfamily"/>
</dbReference>
<dbReference type="Proteomes" id="UP000198748">
    <property type="component" value="Unassembled WGS sequence"/>
</dbReference>
<evidence type="ECO:0000259" key="5">
    <source>
        <dbReference type="PROSITE" id="PS50110"/>
    </source>
</evidence>
<reference evidence="7" key="1">
    <citation type="submission" date="2016-10" db="EMBL/GenBank/DDBJ databases">
        <authorList>
            <person name="Varghese N."/>
            <person name="Submissions S."/>
        </authorList>
    </citation>
    <scope>NUCLEOTIDE SEQUENCE [LARGE SCALE GENOMIC DNA]</scope>
    <source>
        <strain evidence="7">DSM 25329</strain>
    </source>
</reference>
<dbReference type="InterPro" id="IPR039420">
    <property type="entry name" value="WalR-like"/>
</dbReference>
<feature type="modified residue" description="4-aspartylphosphate" evidence="3">
    <location>
        <position position="54"/>
    </location>
</feature>
<dbReference type="PROSITE" id="PS50110">
    <property type="entry name" value="RESPONSE_REGULATORY"/>
    <property type="match status" value="1"/>
</dbReference>
<dbReference type="AlphaFoldDB" id="A0A1G7Y2U3"/>
<accession>A0A1G7Y2U3</accession>
<dbReference type="PANTHER" id="PTHR43214">
    <property type="entry name" value="TWO-COMPONENT RESPONSE REGULATOR"/>
    <property type="match status" value="1"/>
</dbReference>
<dbReference type="PROSITE" id="PS50043">
    <property type="entry name" value="HTH_LUXR_2"/>
    <property type="match status" value="1"/>
</dbReference>
<dbReference type="GO" id="GO:0003677">
    <property type="term" value="F:DNA binding"/>
    <property type="evidence" value="ECO:0007669"/>
    <property type="project" value="UniProtKB-KW"/>
</dbReference>
<dbReference type="PROSITE" id="PS00622">
    <property type="entry name" value="HTH_LUXR_1"/>
    <property type="match status" value="1"/>
</dbReference>
<dbReference type="SMART" id="SM00421">
    <property type="entry name" value="HTH_LUXR"/>
    <property type="match status" value="1"/>
</dbReference>
<dbReference type="RefSeq" id="WP_090157094.1">
    <property type="nucleotide sequence ID" value="NZ_FNAN01000025.1"/>
</dbReference>
<dbReference type="EMBL" id="FNAN01000025">
    <property type="protein sequence ID" value="SDG90280.1"/>
    <property type="molecule type" value="Genomic_DNA"/>
</dbReference>
<feature type="domain" description="Response regulatory" evidence="5">
    <location>
        <begin position="3"/>
        <end position="119"/>
    </location>
</feature>
<dbReference type="SMART" id="SM00448">
    <property type="entry name" value="REC"/>
    <property type="match status" value="1"/>
</dbReference>
<feature type="domain" description="HTH luxR-type" evidence="4">
    <location>
        <begin position="142"/>
        <end position="207"/>
    </location>
</feature>
<proteinExistence type="predicted"/>
<dbReference type="PANTHER" id="PTHR43214:SF43">
    <property type="entry name" value="TWO-COMPONENT RESPONSE REGULATOR"/>
    <property type="match status" value="1"/>
</dbReference>
<evidence type="ECO:0000313" key="6">
    <source>
        <dbReference type="EMBL" id="SDG90280.1"/>
    </source>
</evidence>